<dbReference type="PIRSF" id="PIRSF005096">
    <property type="entry name" value="GALM"/>
    <property type="match status" value="1"/>
</dbReference>
<dbReference type="Pfam" id="PF01263">
    <property type="entry name" value="Aldose_epim"/>
    <property type="match status" value="1"/>
</dbReference>
<dbReference type="GO" id="GO:0006006">
    <property type="term" value="P:glucose metabolic process"/>
    <property type="evidence" value="ECO:0007669"/>
    <property type="project" value="TreeGrafter"/>
</dbReference>
<dbReference type="Gene3D" id="2.70.98.10">
    <property type="match status" value="1"/>
</dbReference>
<feature type="binding site" evidence="11">
    <location>
        <begin position="81"/>
        <end position="82"/>
    </location>
    <ligand>
        <name>beta-D-galactose</name>
        <dbReference type="ChEBI" id="CHEBI:27667"/>
    </ligand>
</feature>
<dbReference type="UniPathway" id="UPA00242"/>
<dbReference type="InterPro" id="IPR011013">
    <property type="entry name" value="Gal_mutarotase_sf_dom"/>
</dbReference>
<organism evidence="12 13">
    <name type="scientific">Actinacidiphila rubida</name>
    <dbReference type="NCBI Taxonomy" id="310780"/>
    <lineage>
        <taxon>Bacteria</taxon>
        <taxon>Bacillati</taxon>
        <taxon>Actinomycetota</taxon>
        <taxon>Actinomycetes</taxon>
        <taxon>Kitasatosporales</taxon>
        <taxon>Streptomycetaceae</taxon>
        <taxon>Actinacidiphila</taxon>
    </lineage>
</organism>
<comment type="catalytic activity">
    <reaction evidence="1 8">
        <text>alpha-D-glucose = beta-D-glucose</text>
        <dbReference type="Rhea" id="RHEA:10264"/>
        <dbReference type="ChEBI" id="CHEBI:15903"/>
        <dbReference type="ChEBI" id="CHEBI:17925"/>
        <dbReference type="EC" id="5.1.3.3"/>
    </reaction>
</comment>
<keyword evidence="13" id="KW-1185">Reference proteome</keyword>
<dbReference type="InterPro" id="IPR015443">
    <property type="entry name" value="Aldose_1-epimerase"/>
</dbReference>
<dbReference type="PROSITE" id="PS00545">
    <property type="entry name" value="ALDOSE_1_EPIMERASE"/>
    <property type="match status" value="1"/>
</dbReference>
<keyword evidence="6 8" id="KW-0413">Isomerase</keyword>
<keyword evidence="7 8" id="KW-0119">Carbohydrate metabolism</keyword>
<evidence type="ECO:0000256" key="9">
    <source>
        <dbReference type="PIRSR" id="PIRSR005096-1"/>
    </source>
</evidence>
<dbReference type="AlphaFoldDB" id="A0A1H8KF04"/>
<dbReference type="STRING" id="310780.SAMN05216267_1012150"/>
<feature type="binding site" evidence="11">
    <location>
        <begin position="181"/>
        <end position="183"/>
    </location>
    <ligand>
        <name>beta-D-galactose</name>
        <dbReference type="ChEBI" id="CHEBI:27667"/>
    </ligand>
</feature>
<feature type="binding site" evidence="10">
    <location>
        <position position="254"/>
    </location>
    <ligand>
        <name>beta-D-galactose</name>
        <dbReference type="ChEBI" id="CHEBI:27667"/>
    </ligand>
</feature>
<dbReference type="InterPro" id="IPR014718">
    <property type="entry name" value="GH-type_carb-bd"/>
</dbReference>
<dbReference type="PANTHER" id="PTHR10091:SF0">
    <property type="entry name" value="GALACTOSE MUTAROTASE"/>
    <property type="match status" value="1"/>
</dbReference>
<evidence type="ECO:0000256" key="1">
    <source>
        <dbReference type="ARBA" id="ARBA00001614"/>
    </source>
</evidence>
<dbReference type="SUPFAM" id="SSF74650">
    <property type="entry name" value="Galactose mutarotase-like"/>
    <property type="match status" value="1"/>
</dbReference>
<dbReference type="InterPro" id="IPR018052">
    <property type="entry name" value="Ald1_epimerase_CS"/>
</dbReference>
<evidence type="ECO:0000256" key="8">
    <source>
        <dbReference type="PIRNR" id="PIRNR005096"/>
    </source>
</evidence>
<protein>
    <recommendedName>
        <fullName evidence="5 8">Aldose 1-epimerase</fullName>
        <ecNumber evidence="4 8">5.1.3.3</ecNumber>
    </recommendedName>
</protein>
<dbReference type="InterPro" id="IPR008183">
    <property type="entry name" value="Aldose_1/G6P_1-epimerase"/>
</dbReference>
<comment type="pathway">
    <text evidence="2 8">Carbohydrate metabolism; hexose metabolism.</text>
</comment>
<accession>A0A1H8KF04</accession>
<gene>
    <name evidence="12" type="ORF">SAMN05216267_1012150</name>
</gene>
<feature type="active site" description="Proton donor" evidence="9">
    <location>
        <position position="181"/>
    </location>
</feature>
<dbReference type="CDD" id="cd09019">
    <property type="entry name" value="galactose_mutarotase_like"/>
    <property type="match status" value="1"/>
</dbReference>
<dbReference type="GO" id="GO:0004034">
    <property type="term" value="F:aldose 1-epimerase activity"/>
    <property type="evidence" value="ECO:0007669"/>
    <property type="project" value="UniProtKB-EC"/>
</dbReference>
<evidence type="ECO:0000256" key="7">
    <source>
        <dbReference type="ARBA" id="ARBA00023277"/>
    </source>
</evidence>
<evidence type="ECO:0000256" key="2">
    <source>
        <dbReference type="ARBA" id="ARBA00005028"/>
    </source>
</evidence>
<evidence type="ECO:0000313" key="12">
    <source>
        <dbReference type="EMBL" id="SEN91028.1"/>
    </source>
</evidence>
<name>A0A1H8KF04_9ACTN</name>
<evidence type="ECO:0000313" key="13">
    <source>
        <dbReference type="Proteomes" id="UP000181951"/>
    </source>
</evidence>
<dbReference type="InterPro" id="IPR047215">
    <property type="entry name" value="Galactose_mutarotase-like"/>
</dbReference>
<evidence type="ECO:0000256" key="3">
    <source>
        <dbReference type="ARBA" id="ARBA00006206"/>
    </source>
</evidence>
<sequence length="356" mass="37806">MANVSRSVAGTLPDGRTIHRWRIATSGGTSADILTLGASLHALRCADRAGRLADVVVSPQRLADKLSAARYAGATVGRYANRIAGGRLPTREGARQLGVNEGGNTLHGGLEGFDTRVWSARPVGGGARAGVECHLASPDGDQGFPGTLTATVTYTLSEEGELRIEYVARTDAPTPVNLTNHAYWNLSGGDDDTVLDHELWVGADHFMPIDASLLPLPGPASSVRGSPFDLAEPRRLRDAVGAVDEQLRLAGGFDHNWVLRPGTSAEPRLAAVLSHGPTGRRVQCLTTEPGLQVYTGNHFAGEFLDESGLPVGRHAAVALETQHFPDSPRRPDYPSTWLAPGDVHRSTTVYRIGVVS</sequence>
<comment type="similarity">
    <text evidence="3 8">Belongs to the aldose epimerase family.</text>
</comment>
<dbReference type="GO" id="GO:0033499">
    <property type="term" value="P:galactose catabolic process via UDP-galactose, Leloir pathway"/>
    <property type="evidence" value="ECO:0007669"/>
    <property type="project" value="TreeGrafter"/>
</dbReference>
<evidence type="ECO:0000256" key="5">
    <source>
        <dbReference type="ARBA" id="ARBA00014165"/>
    </source>
</evidence>
<dbReference type="PANTHER" id="PTHR10091">
    <property type="entry name" value="ALDOSE-1-EPIMERASE"/>
    <property type="match status" value="1"/>
</dbReference>
<dbReference type="EMBL" id="FODD01000012">
    <property type="protein sequence ID" value="SEN91028.1"/>
    <property type="molecule type" value="Genomic_DNA"/>
</dbReference>
<dbReference type="GO" id="GO:0030246">
    <property type="term" value="F:carbohydrate binding"/>
    <property type="evidence" value="ECO:0007669"/>
    <property type="project" value="InterPro"/>
</dbReference>
<dbReference type="EC" id="5.1.3.3" evidence="4 8"/>
<dbReference type="RefSeq" id="WP_069465243.1">
    <property type="nucleotide sequence ID" value="NZ_FODD01000012.1"/>
</dbReference>
<evidence type="ECO:0000256" key="6">
    <source>
        <dbReference type="ARBA" id="ARBA00023235"/>
    </source>
</evidence>
<evidence type="ECO:0000256" key="11">
    <source>
        <dbReference type="PIRSR" id="PIRSR005096-3"/>
    </source>
</evidence>
<evidence type="ECO:0000256" key="10">
    <source>
        <dbReference type="PIRSR" id="PIRSR005096-2"/>
    </source>
</evidence>
<dbReference type="GO" id="GO:0005737">
    <property type="term" value="C:cytoplasm"/>
    <property type="evidence" value="ECO:0007669"/>
    <property type="project" value="TreeGrafter"/>
</dbReference>
<reference evidence="12 13" key="1">
    <citation type="submission" date="2016-10" db="EMBL/GenBank/DDBJ databases">
        <authorList>
            <person name="de Groot N.N."/>
        </authorList>
    </citation>
    <scope>NUCLEOTIDE SEQUENCE [LARGE SCALE GENOMIC DNA]</scope>
    <source>
        <strain evidence="12 13">CGMCC 4.2026</strain>
    </source>
</reference>
<dbReference type="NCBIfam" id="NF008277">
    <property type="entry name" value="PRK11055.1"/>
    <property type="match status" value="1"/>
</dbReference>
<dbReference type="OrthoDB" id="9779408at2"/>
<proteinExistence type="inferred from homology"/>
<feature type="active site" description="Proton acceptor" evidence="9">
    <location>
        <position position="320"/>
    </location>
</feature>
<dbReference type="Proteomes" id="UP000181951">
    <property type="component" value="Unassembled WGS sequence"/>
</dbReference>
<evidence type="ECO:0000256" key="4">
    <source>
        <dbReference type="ARBA" id="ARBA00013185"/>
    </source>
</evidence>